<dbReference type="Proteomes" id="UP000593570">
    <property type="component" value="Unassembled WGS sequence"/>
</dbReference>
<comment type="caution">
    <text evidence="3">The sequence shown here is derived from an EMBL/GenBank/DDBJ whole genome shotgun (WGS) entry which is preliminary data.</text>
</comment>
<dbReference type="SUPFAM" id="SSF75011">
    <property type="entry name" value="3-carboxy-cis,cis-mucoante lactonizing enzyme"/>
    <property type="match status" value="1"/>
</dbReference>
<dbReference type="GO" id="GO:0005634">
    <property type="term" value="C:nucleus"/>
    <property type="evidence" value="ECO:0007669"/>
    <property type="project" value="TreeGrafter"/>
</dbReference>
<proteinExistence type="predicted"/>
<protein>
    <recommendedName>
        <fullName evidence="2">DDE-1 domain-containing protein</fullName>
    </recommendedName>
</protein>
<dbReference type="PANTHER" id="PTHR19303:SF74">
    <property type="entry name" value="POGO TRANSPOSABLE ELEMENT WITH KRAB DOMAIN"/>
    <property type="match status" value="1"/>
</dbReference>
<organism evidence="3 4">
    <name type="scientific">Fusarium oxysporum f. sp. conglutinans</name>
    <dbReference type="NCBI Taxonomy" id="100902"/>
    <lineage>
        <taxon>Eukaryota</taxon>
        <taxon>Fungi</taxon>
        <taxon>Dikarya</taxon>
        <taxon>Ascomycota</taxon>
        <taxon>Pezizomycotina</taxon>
        <taxon>Sordariomycetes</taxon>
        <taxon>Hypocreomycetidae</taxon>
        <taxon>Hypocreales</taxon>
        <taxon>Nectriaceae</taxon>
        <taxon>Fusarium</taxon>
        <taxon>Fusarium oxysporum species complex</taxon>
    </lineage>
</organism>
<feature type="region of interest" description="Disordered" evidence="1">
    <location>
        <begin position="171"/>
        <end position="221"/>
    </location>
</feature>
<evidence type="ECO:0000313" key="4">
    <source>
        <dbReference type="Proteomes" id="UP000593570"/>
    </source>
</evidence>
<accession>A0A8H6LJM4</accession>
<dbReference type="InterPro" id="IPR050863">
    <property type="entry name" value="CenT-Element_Derived"/>
</dbReference>
<evidence type="ECO:0000313" key="3">
    <source>
        <dbReference type="EMBL" id="KAF6522589.1"/>
    </source>
</evidence>
<name>A0A8H6LJM4_FUSOX</name>
<dbReference type="InterPro" id="IPR004875">
    <property type="entry name" value="DDE_SF_endonuclease_dom"/>
</dbReference>
<feature type="compositionally biased region" description="Polar residues" evidence="1">
    <location>
        <begin position="1"/>
        <end position="10"/>
    </location>
</feature>
<sequence>MVLRNPQTRPSLGGLDQTKTKSDQTIPITASDNGWTDNHIAIEWLREVYLPQTQPEDESDARLIILDGHRSHVSDEWMATCFLNNVYCCYLPAHCSHGLQPLDNGVFNVSKAAYRKELQKLTSLTDSAPVDKVNFIKAYAKAREVGMTKKNILSGWRVTGNWPISRRKALMHPEIQSDKKETTPTSDGPSDGQRDSDNTPKTSRHIRDLGKNKSPSTRRRYSVISRGFEAQESKIASLSSRVASLEEEVGRLSRGKKRKAIPNPNRKFMTLAEALVVGNNISEPGQAAEEIEAVEDVIEVGGVEEDEGSNSEAEELLVPATPDALISQSALTIAGNNIFAVNAGSNTLSMLRVSRSDPTKLQMVGKPVQVPGEFPNTVAASAKNGIVCVGSTGAKAGVSCSSFSRQGLGAMDELRTIDLGQTTPPAGPTNTLSQVLFSDDESMLFTMVKGDPAVNKTGFISVANVEMNNGVAAVSKQDARSSPEGTAVLFGSQVIPGTSKVFATDASFGAAILDVDPNSCEATTAAKGAVQGQKATCWVAISPATKSAFVTDVGRNRVVEMSLEDASVVSELDLTCNGDPGLIDLAASGNFLYALSPGNGTTQAAVTVLDVSGGSGSAKMVQHFELAGMASKTAMGMKVM</sequence>
<dbReference type="Gene3D" id="2.130.10.10">
    <property type="entry name" value="YVTN repeat-like/Quinoprotein amine dehydrogenase"/>
    <property type="match status" value="1"/>
</dbReference>
<evidence type="ECO:0000256" key="1">
    <source>
        <dbReference type="SAM" id="MobiDB-lite"/>
    </source>
</evidence>
<dbReference type="AlphaFoldDB" id="A0A8H6LJM4"/>
<feature type="domain" description="DDE-1" evidence="2">
    <location>
        <begin position="18"/>
        <end position="156"/>
    </location>
</feature>
<reference evidence="3 4" key="1">
    <citation type="journal article" date="2020" name="bioRxiv">
        <title>A chromosome-scale genome assembly for the Fusarium oxysporum strain Fo5176 to establish a model Arabidopsis-fungal pathosystem.</title>
        <authorList>
            <person name="Fokkens L."/>
            <person name="Guo L."/>
            <person name="Dora S."/>
            <person name="Wang B."/>
            <person name="Ye K."/>
            <person name="Sanchez-Rodriguez C."/>
            <person name="Croll D."/>
        </authorList>
    </citation>
    <scope>NUCLEOTIDE SEQUENCE [LARGE SCALE GENOMIC DNA]</scope>
    <source>
        <strain evidence="3 4">Fo5176</strain>
    </source>
</reference>
<gene>
    <name evidence="3" type="ORF">HZS61_014117</name>
</gene>
<evidence type="ECO:0000259" key="2">
    <source>
        <dbReference type="Pfam" id="PF03184"/>
    </source>
</evidence>
<dbReference type="EMBL" id="JACDXP010000006">
    <property type="protein sequence ID" value="KAF6522589.1"/>
    <property type="molecule type" value="Genomic_DNA"/>
</dbReference>
<dbReference type="InterPro" id="IPR015943">
    <property type="entry name" value="WD40/YVTN_repeat-like_dom_sf"/>
</dbReference>
<dbReference type="Pfam" id="PF03184">
    <property type="entry name" value="DDE_1"/>
    <property type="match status" value="1"/>
</dbReference>
<feature type="region of interest" description="Disordered" evidence="1">
    <location>
        <begin position="1"/>
        <end position="29"/>
    </location>
</feature>
<dbReference type="PANTHER" id="PTHR19303">
    <property type="entry name" value="TRANSPOSON"/>
    <property type="match status" value="1"/>
</dbReference>
<dbReference type="GO" id="GO:0003677">
    <property type="term" value="F:DNA binding"/>
    <property type="evidence" value="ECO:0007669"/>
    <property type="project" value="TreeGrafter"/>
</dbReference>